<evidence type="ECO:0000313" key="1">
    <source>
        <dbReference type="EMBL" id="PAD79402.1"/>
    </source>
</evidence>
<name>A0A268F202_9BACL</name>
<organism evidence="1 2">
    <name type="scientific">Paenibacillus campinasensis</name>
    <dbReference type="NCBI Taxonomy" id="66347"/>
    <lineage>
        <taxon>Bacteria</taxon>
        <taxon>Bacillati</taxon>
        <taxon>Bacillota</taxon>
        <taxon>Bacilli</taxon>
        <taxon>Bacillales</taxon>
        <taxon>Paenibacillaceae</taxon>
        <taxon>Paenibacillus</taxon>
    </lineage>
</organism>
<dbReference type="Proteomes" id="UP000215596">
    <property type="component" value="Unassembled WGS sequence"/>
</dbReference>
<dbReference type="AlphaFoldDB" id="A0A268F202"/>
<sequence length="107" mass="12231">MIRAGAKDNAHFSASTYILISHHSSLCRCGTEWDELRSGLKESFARCQKSMNSRSPRIHAFCSQNMLPGKPFLDGLYINSFPAFQSHIKVDIIQKLKPFMKQLRRSD</sequence>
<evidence type="ECO:0000313" key="2">
    <source>
        <dbReference type="Proteomes" id="UP000215596"/>
    </source>
</evidence>
<reference evidence="1 2" key="1">
    <citation type="submission" date="2017-07" db="EMBL/GenBank/DDBJ databases">
        <title>Isolation and whole genome analysis of endospore-forming bacteria from heroin.</title>
        <authorList>
            <person name="Kalinowski J."/>
            <person name="Ahrens B."/>
            <person name="Al-Dilaimi A."/>
            <person name="Winkler A."/>
            <person name="Wibberg D."/>
            <person name="Schleenbecker U."/>
            <person name="Ruckert C."/>
            <person name="Wolfel R."/>
            <person name="Grass G."/>
        </authorList>
    </citation>
    <scope>NUCLEOTIDE SEQUENCE [LARGE SCALE GENOMIC DNA]</scope>
    <source>
        <strain evidence="1 2">7537-G1</strain>
    </source>
</reference>
<dbReference type="EMBL" id="NPBY01000012">
    <property type="protein sequence ID" value="PAD79402.1"/>
    <property type="molecule type" value="Genomic_DNA"/>
</dbReference>
<comment type="caution">
    <text evidence="1">The sequence shown here is derived from an EMBL/GenBank/DDBJ whole genome shotgun (WGS) entry which is preliminary data.</text>
</comment>
<protein>
    <submittedName>
        <fullName evidence="1">Uncharacterized protein</fullName>
    </submittedName>
</protein>
<proteinExistence type="predicted"/>
<accession>A0A268F202</accession>
<gene>
    <name evidence="1" type="ORF">CHH67_04140</name>
</gene>